<dbReference type="Proteomes" id="UP000762676">
    <property type="component" value="Unassembled WGS sequence"/>
</dbReference>
<dbReference type="PANTHER" id="PTHR33480">
    <property type="entry name" value="SET DOMAIN-CONTAINING PROTEIN-RELATED"/>
    <property type="match status" value="1"/>
</dbReference>
<gene>
    <name evidence="1" type="ORF">ElyMa_000585800</name>
</gene>
<protein>
    <submittedName>
        <fullName evidence="1">Histone-lysine N-methyltransferase SETD8-A</fullName>
    </submittedName>
</protein>
<dbReference type="PANTHER" id="PTHR33480:SF1">
    <property type="entry name" value="TYR RECOMBINASE DOMAIN-CONTAINING PROTEIN"/>
    <property type="match status" value="1"/>
</dbReference>
<proteinExistence type="predicted"/>
<organism evidence="1 2">
    <name type="scientific">Elysia marginata</name>
    <dbReference type="NCBI Taxonomy" id="1093978"/>
    <lineage>
        <taxon>Eukaryota</taxon>
        <taxon>Metazoa</taxon>
        <taxon>Spiralia</taxon>
        <taxon>Lophotrochozoa</taxon>
        <taxon>Mollusca</taxon>
        <taxon>Gastropoda</taxon>
        <taxon>Heterobranchia</taxon>
        <taxon>Euthyneura</taxon>
        <taxon>Panpulmonata</taxon>
        <taxon>Sacoglossa</taxon>
        <taxon>Placobranchoidea</taxon>
        <taxon>Plakobranchidae</taxon>
        <taxon>Elysia</taxon>
    </lineage>
</organism>
<dbReference type="EMBL" id="BMAT01001143">
    <property type="protein sequence ID" value="GFR80622.1"/>
    <property type="molecule type" value="Genomic_DNA"/>
</dbReference>
<dbReference type="AlphaFoldDB" id="A0AAV4G4U7"/>
<name>A0AAV4G4U7_9GAST</name>
<accession>A0AAV4G4U7</accession>
<evidence type="ECO:0000313" key="1">
    <source>
        <dbReference type="EMBL" id="GFR80622.1"/>
    </source>
</evidence>
<reference evidence="1 2" key="1">
    <citation type="journal article" date="2021" name="Elife">
        <title>Chloroplast acquisition without the gene transfer in kleptoplastic sea slugs, Plakobranchus ocellatus.</title>
        <authorList>
            <person name="Maeda T."/>
            <person name="Takahashi S."/>
            <person name="Yoshida T."/>
            <person name="Shimamura S."/>
            <person name="Takaki Y."/>
            <person name="Nagai Y."/>
            <person name="Toyoda A."/>
            <person name="Suzuki Y."/>
            <person name="Arimoto A."/>
            <person name="Ishii H."/>
            <person name="Satoh N."/>
            <person name="Nishiyama T."/>
            <person name="Hasebe M."/>
            <person name="Maruyama T."/>
            <person name="Minagawa J."/>
            <person name="Obokata J."/>
            <person name="Shigenobu S."/>
        </authorList>
    </citation>
    <scope>NUCLEOTIDE SEQUENCE [LARGE SCALE GENOMIC DNA]</scope>
</reference>
<sequence length="737" mass="83915">MRSSKEGFLKAKSSGGQFESLVTTLKVSLLSVNITVIPARLGVAFGCLKQLQRPKRPCPYCGEFQAQFVRHLKRHHRNEDAVSAALDLPVVEQRRAFAQIRKKGIFEKNLALLQQGEPLLRERRYGNSQDVKMCGGCHGFFSSKQIYRHKQVCDMSQGIRGGAVDLKKAVSIASLDISDELRDMVKCFRDDPAGDLCRTDTLILLLGEYLLAKSIKKEKHVIMAEMRLLANLIIEMSLLKGQKLNGENVMELDNFNILSKAVTAMTHRESGEQKSGLKLRLGYLLKKLINISKGHYIQLRMETKAAEVESFRALMKLKWDMLFYSAQVQVLARRNALRRPQAMPLEKDVMALRNFLLKEMASMCSDVRLSWDSHDFVRLRNFTVCRLTMFNARRGGEPARLTMKEWEDAAAGAWVDPQRVLSITDPLEQALVSEYKLAYQAGKGSKKLVPVLIPLDSWDAMNRLIKIRKSACISPENVFVFANTSGSKDHVIGWQAMKYVTMMMGQELDRPDLLIADKFRHRMSTLFALLDVPQSQRETFYKHMGHSQAINEAVYQSPLALNEVVHVGGFLQTVDQGLVMAAPRSQQCNRFEGHQRDPTEVQHLDLPGVQQHDLPEVPQHDLPEVQQRDLSGDQQRNLPGDQQRAVFPEKNVAAPKVRRYFRWDATATQLVKDYFHQYLTAGFDSKGSLPGKSQVIEFLREFPILEKFTESEKIDLVKTKVFNERKKLRSNLEALKM</sequence>
<keyword evidence="2" id="KW-1185">Reference proteome</keyword>
<evidence type="ECO:0000313" key="2">
    <source>
        <dbReference type="Proteomes" id="UP000762676"/>
    </source>
</evidence>
<comment type="caution">
    <text evidence="1">The sequence shown here is derived from an EMBL/GenBank/DDBJ whole genome shotgun (WGS) entry which is preliminary data.</text>
</comment>